<keyword evidence="4" id="KW-0680">Restriction system</keyword>
<protein>
    <recommendedName>
        <fullName evidence="1">site-specific DNA-methyltransferase (adenine-specific)</fullName>
        <ecNumber evidence="1">2.1.1.72</ecNumber>
    </recommendedName>
</protein>
<dbReference type="Proteomes" id="UP001589788">
    <property type="component" value="Unassembled WGS sequence"/>
</dbReference>
<dbReference type="EC" id="2.1.1.72" evidence="1"/>
<dbReference type="Gene3D" id="3.40.50.150">
    <property type="entry name" value="Vaccinia Virus protein VP39"/>
    <property type="match status" value="1"/>
</dbReference>
<keyword evidence="8" id="KW-1185">Reference proteome</keyword>
<dbReference type="PRINTS" id="PR00507">
    <property type="entry name" value="N12N6MTFRASE"/>
</dbReference>
<accession>A0ABV6BZV3</accession>
<dbReference type="InterPro" id="IPR029063">
    <property type="entry name" value="SAM-dependent_MTases_sf"/>
</dbReference>
<dbReference type="InterPro" id="IPR050953">
    <property type="entry name" value="N4_N6_ade-DNA_methylase"/>
</dbReference>
<evidence type="ECO:0000313" key="8">
    <source>
        <dbReference type="Proteomes" id="UP001589788"/>
    </source>
</evidence>
<evidence type="ECO:0000256" key="1">
    <source>
        <dbReference type="ARBA" id="ARBA00011900"/>
    </source>
</evidence>
<evidence type="ECO:0000256" key="4">
    <source>
        <dbReference type="ARBA" id="ARBA00022747"/>
    </source>
</evidence>
<dbReference type="PANTHER" id="PTHR33841:SF1">
    <property type="entry name" value="DNA METHYLTRANSFERASE A"/>
    <property type="match status" value="1"/>
</dbReference>
<dbReference type="InterPro" id="IPR053980">
    <property type="entry name" value="ISP_coupler"/>
</dbReference>
<evidence type="ECO:0000256" key="2">
    <source>
        <dbReference type="ARBA" id="ARBA00022603"/>
    </source>
</evidence>
<dbReference type="Gene3D" id="3.40.50.300">
    <property type="entry name" value="P-loop containing nucleotide triphosphate hydrolases"/>
    <property type="match status" value="1"/>
</dbReference>
<gene>
    <name evidence="7" type="ORF">ACFFRE_02130</name>
</gene>
<name>A0ABV6BZV3_9ACTN</name>
<dbReference type="InterPro" id="IPR001650">
    <property type="entry name" value="Helicase_C-like"/>
</dbReference>
<dbReference type="InterPro" id="IPR027417">
    <property type="entry name" value="P-loop_NTPase"/>
</dbReference>
<dbReference type="SUPFAM" id="SSF53335">
    <property type="entry name" value="S-adenosyl-L-methionine-dependent methyltransferases"/>
    <property type="match status" value="1"/>
</dbReference>
<reference evidence="7 8" key="1">
    <citation type="submission" date="2024-09" db="EMBL/GenBank/DDBJ databases">
        <authorList>
            <person name="Sun Q."/>
            <person name="Mori K."/>
        </authorList>
    </citation>
    <scope>NUCLEOTIDE SEQUENCE [LARGE SCALE GENOMIC DNA]</scope>
    <source>
        <strain evidence="7 8">JCM 15389</strain>
    </source>
</reference>
<dbReference type="Pfam" id="PF02384">
    <property type="entry name" value="N6_Mtase"/>
    <property type="match status" value="1"/>
</dbReference>
<dbReference type="CDD" id="cd18785">
    <property type="entry name" value="SF2_C"/>
    <property type="match status" value="1"/>
</dbReference>
<organism evidence="7 8">
    <name type="scientific">Aciditerrimonas ferrireducens</name>
    <dbReference type="NCBI Taxonomy" id="667306"/>
    <lineage>
        <taxon>Bacteria</taxon>
        <taxon>Bacillati</taxon>
        <taxon>Actinomycetota</taxon>
        <taxon>Acidimicrobiia</taxon>
        <taxon>Acidimicrobiales</taxon>
        <taxon>Acidimicrobiaceae</taxon>
        <taxon>Aciditerrimonas</taxon>
    </lineage>
</organism>
<evidence type="ECO:0000256" key="5">
    <source>
        <dbReference type="ARBA" id="ARBA00047942"/>
    </source>
</evidence>
<dbReference type="SUPFAM" id="SSF52540">
    <property type="entry name" value="P-loop containing nucleoside triphosphate hydrolases"/>
    <property type="match status" value="1"/>
</dbReference>
<sequence>MDDEALYGPVLHRLGFGKAVEQGLLSDYRVVVLMVDEGFANQAAHEPLASADVDLALSDAALLVGCWRGLSKIGAGDDFELDPEPMRRAVAFTNTIASSRRIAAALPRVVASAQEKGLEGVNCETNHVDGSMGALVRDQALSWLRDDPPAQTCRVLSNARCLSEGVDVPALDAVIFLQPRASQIDVVQAVGRVMRRAEGKRYGYVVIPVAVPAGEDPEQTLKDNRRYQVVWQVLQALRAHDDRFEAEVNKLDLQKGRSPRIHVVGVGGESQDRGDRLDFQGRLEMAWDGLEAKVYAQIVKKVGDRRYWEDWADDVARIAQSHETRISTALACNPEVRSAFARFLASLRGTINPQVTKNEAVEMLAQHLVTEPVFEALFGDSEFATRNPVSMAMAEVVTAMHEQEAIEKERAELAEFYQSVRTRAEGIDNLAGRQRIVKELYEVFFRKAFPKAAERLGIVYTPVEIVDFMLRSVDHVLRREFGRHLGADGVHILDPFTGTGTFIARLLPMLSPTERDQAYRELLHANEIVLLAYYIGAINIEQTYHDLRDGGNYEPFPGIVLTDTFQLGEEDGEMLPEFLRPNSERARRQRTLPITVIVSNPPYSVGQKSENDNNKNLSYPKLDERLRKTYASRSSAGLLRNLYDSYIRAFRWASDRIGDQGIVCFVSNGAFIDAKSTDGFRKALADEFSAIYCLNLRGNQRTSGETSQREGGKVFGQGSRTPIAITLLVRHPGRSGVARLFYHDIGDYLSREEKLRRLQEFGDVSRVPWQEITPNRAGDWINQPSDLFATFTPLGDRKGTGHSPNVVFSQYSLGVVTNRDAWAYNFSRKSLLENMLSTIAFYEVQRDEFHHLTALGKAITTKEAVDQFVDTDATKISWTTNLKRDLQRNKQSIFDPTNAVVSMYRPFCKQWLYFDRQWNERVYRIPSLFPTPACENQVIAVSGVGFGAGYSVIMTSVIPCLTLAGAGNAVQCFPRYYYKEITTDGVNVSLLGETASFYRSDAINEDTLDRYRTRFGDGVSADDVFHYVYGLLHSPEYTSRFAAELGKMIPRIPMVDAFWEFVRAGEELARWHLGYETVEPWALEGLPDDGATPRQLRVEKMKFASKADRSAIIVNPYITLSGIPEEAHRYQVNGRSALEWLLDRYQVRTDKASGIVNDPNKWGEEHGNPRYIVDLVARIVRVSVETVRIVEGLPPLGV</sequence>
<evidence type="ECO:0000313" key="7">
    <source>
        <dbReference type="EMBL" id="MFC0080956.1"/>
    </source>
</evidence>
<dbReference type="InterPro" id="IPR041635">
    <property type="entry name" value="Type_ISP_LLaBIII_C"/>
</dbReference>
<dbReference type="Pfam" id="PF18135">
    <property type="entry name" value="Type_ISP_C"/>
    <property type="match status" value="1"/>
</dbReference>
<dbReference type="InterPro" id="IPR003356">
    <property type="entry name" value="DNA_methylase_A-5"/>
</dbReference>
<dbReference type="PANTHER" id="PTHR33841">
    <property type="entry name" value="DNA METHYLTRANSFERASE YEEA-RELATED"/>
    <property type="match status" value="1"/>
</dbReference>
<proteinExistence type="predicted"/>
<evidence type="ECO:0000256" key="3">
    <source>
        <dbReference type="ARBA" id="ARBA00022679"/>
    </source>
</evidence>
<comment type="catalytic activity">
    <reaction evidence="5">
        <text>a 2'-deoxyadenosine in DNA + S-adenosyl-L-methionine = an N(6)-methyl-2'-deoxyadenosine in DNA + S-adenosyl-L-homocysteine + H(+)</text>
        <dbReference type="Rhea" id="RHEA:15197"/>
        <dbReference type="Rhea" id="RHEA-COMP:12418"/>
        <dbReference type="Rhea" id="RHEA-COMP:12419"/>
        <dbReference type="ChEBI" id="CHEBI:15378"/>
        <dbReference type="ChEBI" id="CHEBI:57856"/>
        <dbReference type="ChEBI" id="CHEBI:59789"/>
        <dbReference type="ChEBI" id="CHEBI:90615"/>
        <dbReference type="ChEBI" id="CHEBI:90616"/>
        <dbReference type="EC" id="2.1.1.72"/>
    </reaction>
</comment>
<dbReference type="Pfam" id="PF22240">
    <property type="entry name" value="ISP_coupler"/>
    <property type="match status" value="1"/>
</dbReference>
<keyword evidence="2" id="KW-0489">Methyltransferase</keyword>
<dbReference type="SMART" id="SM00490">
    <property type="entry name" value="HELICc"/>
    <property type="match status" value="1"/>
</dbReference>
<evidence type="ECO:0000259" key="6">
    <source>
        <dbReference type="PROSITE" id="PS51194"/>
    </source>
</evidence>
<dbReference type="PROSITE" id="PS00092">
    <property type="entry name" value="N6_MTASE"/>
    <property type="match status" value="1"/>
</dbReference>
<dbReference type="EMBL" id="JBHLYQ010000010">
    <property type="protein sequence ID" value="MFC0080956.1"/>
    <property type="molecule type" value="Genomic_DNA"/>
</dbReference>
<dbReference type="InterPro" id="IPR002052">
    <property type="entry name" value="DNA_methylase_N6_adenine_CS"/>
</dbReference>
<dbReference type="RefSeq" id="WP_377787714.1">
    <property type="nucleotide sequence ID" value="NZ_JBHLYQ010000010.1"/>
</dbReference>
<dbReference type="PROSITE" id="PS51194">
    <property type="entry name" value="HELICASE_CTER"/>
    <property type="match status" value="1"/>
</dbReference>
<dbReference type="Pfam" id="PF00271">
    <property type="entry name" value="Helicase_C"/>
    <property type="match status" value="1"/>
</dbReference>
<comment type="caution">
    <text evidence="7">The sequence shown here is derived from an EMBL/GenBank/DDBJ whole genome shotgun (WGS) entry which is preliminary data.</text>
</comment>
<keyword evidence="3" id="KW-0808">Transferase</keyword>
<feature type="domain" description="Helicase C-terminal" evidence="6">
    <location>
        <begin position="75"/>
        <end position="252"/>
    </location>
</feature>